<dbReference type="OrthoDB" id="3183574at2759"/>
<gene>
    <name evidence="1" type="ORF">M404DRAFT_74516</name>
</gene>
<dbReference type="EMBL" id="KN832048">
    <property type="protein sequence ID" value="KIN96384.1"/>
    <property type="molecule type" value="Genomic_DNA"/>
</dbReference>
<protein>
    <submittedName>
        <fullName evidence="1">Uncharacterized protein</fullName>
    </submittedName>
</protein>
<accession>A0A0C3N5P9</accession>
<organism evidence="1 2">
    <name type="scientific">Pisolithus tinctorius Marx 270</name>
    <dbReference type="NCBI Taxonomy" id="870435"/>
    <lineage>
        <taxon>Eukaryota</taxon>
        <taxon>Fungi</taxon>
        <taxon>Dikarya</taxon>
        <taxon>Basidiomycota</taxon>
        <taxon>Agaricomycotina</taxon>
        <taxon>Agaricomycetes</taxon>
        <taxon>Agaricomycetidae</taxon>
        <taxon>Boletales</taxon>
        <taxon>Sclerodermatineae</taxon>
        <taxon>Pisolithaceae</taxon>
        <taxon>Pisolithus</taxon>
    </lineage>
</organism>
<reference evidence="2" key="2">
    <citation type="submission" date="2015-01" db="EMBL/GenBank/DDBJ databases">
        <title>Evolutionary Origins and Diversification of the Mycorrhizal Mutualists.</title>
        <authorList>
            <consortium name="DOE Joint Genome Institute"/>
            <consortium name="Mycorrhizal Genomics Consortium"/>
            <person name="Kohler A."/>
            <person name="Kuo A."/>
            <person name="Nagy L.G."/>
            <person name="Floudas D."/>
            <person name="Copeland A."/>
            <person name="Barry K.W."/>
            <person name="Cichocki N."/>
            <person name="Veneault-Fourrey C."/>
            <person name="LaButti K."/>
            <person name="Lindquist E.A."/>
            <person name="Lipzen A."/>
            <person name="Lundell T."/>
            <person name="Morin E."/>
            <person name="Murat C."/>
            <person name="Riley R."/>
            <person name="Ohm R."/>
            <person name="Sun H."/>
            <person name="Tunlid A."/>
            <person name="Henrissat B."/>
            <person name="Grigoriev I.V."/>
            <person name="Hibbett D.S."/>
            <person name="Martin F."/>
        </authorList>
    </citation>
    <scope>NUCLEOTIDE SEQUENCE [LARGE SCALE GENOMIC DNA]</scope>
    <source>
        <strain evidence="2">Marx 270</strain>
    </source>
</reference>
<keyword evidence="2" id="KW-1185">Reference proteome</keyword>
<evidence type="ECO:0000313" key="2">
    <source>
        <dbReference type="Proteomes" id="UP000054217"/>
    </source>
</evidence>
<dbReference type="HOGENOM" id="CLU_068912_3_0_1"/>
<name>A0A0C3N5P9_PISTI</name>
<sequence>WHPTNLNNYVPFQSQSLIAHLLVGQGYHLEQPASVDVAVYVGSSIHSVLTFLKGHYKIDIIVSVNVALIAPVFQFHTTAVMNFVSADCIFCAYPSLT</sequence>
<dbReference type="Proteomes" id="UP000054217">
    <property type="component" value="Unassembled WGS sequence"/>
</dbReference>
<proteinExistence type="predicted"/>
<feature type="non-terminal residue" evidence="1">
    <location>
        <position position="97"/>
    </location>
</feature>
<dbReference type="InParanoid" id="A0A0C3N5P9"/>
<reference evidence="1 2" key="1">
    <citation type="submission" date="2014-04" db="EMBL/GenBank/DDBJ databases">
        <authorList>
            <consortium name="DOE Joint Genome Institute"/>
            <person name="Kuo A."/>
            <person name="Kohler A."/>
            <person name="Costa M.D."/>
            <person name="Nagy L.G."/>
            <person name="Floudas D."/>
            <person name="Copeland A."/>
            <person name="Barry K.W."/>
            <person name="Cichocki N."/>
            <person name="Veneault-Fourrey C."/>
            <person name="LaButti K."/>
            <person name="Lindquist E.A."/>
            <person name="Lipzen A."/>
            <person name="Lundell T."/>
            <person name="Morin E."/>
            <person name="Murat C."/>
            <person name="Sun H."/>
            <person name="Tunlid A."/>
            <person name="Henrissat B."/>
            <person name="Grigoriev I.V."/>
            <person name="Hibbett D.S."/>
            <person name="Martin F."/>
            <person name="Nordberg H.P."/>
            <person name="Cantor M.N."/>
            <person name="Hua S.X."/>
        </authorList>
    </citation>
    <scope>NUCLEOTIDE SEQUENCE [LARGE SCALE GENOMIC DNA]</scope>
    <source>
        <strain evidence="1 2">Marx 270</strain>
    </source>
</reference>
<evidence type="ECO:0000313" key="1">
    <source>
        <dbReference type="EMBL" id="KIN96384.1"/>
    </source>
</evidence>
<feature type="non-terminal residue" evidence="1">
    <location>
        <position position="1"/>
    </location>
</feature>
<dbReference type="AlphaFoldDB" id="A0A0C3N5P9"/>